<organism evidence="3 4">
    <name type="scientific">Toxocara canis</name>
    <name type="common">Canine roundworm</name>
    <dbReference type="NCBI Taxonomy" id="6265"/>
    <lineage>
        <taxon>Eukaryota</taxon>
        <taxon>Metazoa</taxon>
        <taxon>Ecdysozoa</taxon>
        <taxon>Nematoda</taxon>
        <taxon>Chromadorea</taxon>
        <taxon>Rhabditida</taxon>
        <taxon>Spirurina</taxon>
        <taxon>Ascaridomorpha</taxon>
        <taxon>Ascaridoidea</taxon>
        <taxon>Toxocaridae</taxon>
        <taxon>Toxocara</taxon>
    </lineage>
</organism>
<evidence type="ECO:0000256" key="1">
    <source>
        <dbReference type="SAM" id="MobiDB-lite"/>
    </source>
</evidence>
<keyword evidence="3" id="KW-1185">Reference proteome</keyword>
<protein>
    <submittedName>
        <fullName evidence="2 4">Uncharacterized protein</fullName>
    </submittedName>
</protein>
<evidence type="ECO:0000313" key="3">
    <source>
        <dbReference type="Proteomes" id="UP000050794"/>
    </source>
</evidence>
<dbReference type="WBParaSite" id="TCNE_0000023301-mRNA-1">
    <property type="protein sequence ID" value="TCNE_0000023301-mRNA-1"/>
    <property type="gene ID" value="TCNE_0000023301"/>
</dbReference>
<feature type="compositionally biased region" description="Polar residues" evidence="1">
    <location>
        <begin position="1"/>
        <end position="13"/>
    </location>
</feature>
<sequence>MTGSQPLQKGNRMSDSEGPGIRGQDEKGYVSDKLSDVKKQPQALNGNRSVGADLHKDALTQKRETSPKYATAIPKAAALRVVYVMYALRRHTCCNGVCVPVAYVCSHRNMERKLQAARRSGCGDR</sequence>
<feature type="compositionally biased region" description="Basic and acidic residues" evidence="1">
    <location>
        <begin position="53"/>
        <end position="66"/>
    </location>
</feature>
<evidence type="ECO:0000313" key="2">
    <source>
        <dbReference type="EMBL" id="VDM23868.1"/>
    </source>
</evidence>
<evidence type="ECO:0000313" key="4">
    <source>
        <dbReference type="WBParaSite" id="TCNE_0000023301-mRNA-1"/>
    </source>
</evidence>
<feature type="region of interest" description="Disordered" evidence="1">
    <location>
        <begin position="1"/>
        <end position="69"/>
    </location>
</feature>
<reference evidence="4" key="1">
    <citation type="submission" date="2016-06" db="UniProtKB">
        <authorList>
            <consortium name="WormBaseParasite"/>
        </authorList>
    </citation>
    <scope>IDENTIFICATION</scope>
</reference>
<dbReference type="AlphaFoldDB" id="A0A183TVG4"/>
<dbReference type="EMBL" id="UYWY01000087">
    <property type="protein sequence ID" value="VDM23868.1"/>
    <property type="molecule type" value="Genomic_DNA"/>
</dbReference>
<gene>
    <name evidence="2" type="ORF">TCNE_LOCUS234</name>
</gene>
<proteinExistence type="predicted"/>
<name>A0A183TVG4_TOXCA</name>
<feature type="compositionally biased region" description="Basic and acidic residues" evidence="1">
    <location>
        <begin position="23"/>
        <end position="39"/>
    </location>
</feature>
<accession>A0A183TVG4</accession>
<reference evidence="2 3" key="2">
    <citation type="submission" date="2018-11" db="EMBL/GenBank/DDBJ databases">
        <authorList>
            <consortium name="Pathogen Informatics"/>
        </authorList>
    </citation>
    <scope>NUCLEOTIDE SEQUENCE [LARGE SCALE GENOMIC DNA]</scope>
</reference>
<dbReference type="Proteomes" id="UP000050794">
    <property type="component" value="Unassembled WGS sequence"/>
</dbReference>